<protein>
    <submittedName>
        <fullName evidence="3">Glucan biosynthesis protein D</fullName>
    </submittedName>
</protein>
<dbReference type="EMBL" id="JQNX01000003">
    <property type="protein sequence ID" value="KIE58635.1"/>
    <property type="molecule type" value="Genomic_DNA"/>
</dbReference>
<evidence type="ECO:0000313" key="3">
    <source>
        <dbReference type="EMBL" id="KIE58635.1"/>
    </source>
</evidence>
<dbReference type="InterPro" id="IPR011013">
    <property type="entry name" value="Gal_mutarotase_sf_dom"/>
</dbReference>
<keyword evidence="4" id="KW-1185">Reference proteome</keyword>
<evidence type="ECO:0000313" key="4">
    <source>
        <dbReference type="Proteomes" id="UP000031594"/>
    </source>
</evidence>
<dbReference type="InterPro" id="IPR014718">
    <property type="entry name" value="GH-type_carb-bd"/>
</dbReference>
<dbReference type="PANTHER" id="PTHR30504">
    <property type="entry name" value="GLUCANS BIOSYNTHESIS PROTEIN"/>
    <property type="match status" value="1"/>
</dbReference>
<reference evidence="3 4" key="1">
    <citation type="submission" date="2014-08" db="EMBL/GenBank/DDBJ databases">
        <title>Methylacidiphilum kamchatkense strain Kam1 draft genome sequence.</title>
        <authorList>
            <person name="Birkeland N.-K."/>
            <person name="Erikstad H.A."/>
        </authorList>
    </citation>
    <scope>NUCLEOTIDE SEQUENCE [LARGE SCALE GENOMIC DNA]</scope>
    <source>
        <strain evidence="3 4">Kam1</strain>
    </source>
</reference>
<dbReference type="InterPro" id="IPR007444">
    <property type="entry name" value="Glucan_biosyn_MdoG_C"/>
</dbReference>
<dbReference type="RefSeq" id="WP_039721113.1">
    <property type="nucleotide sequence ID" value="NZ_JQNX01000003.1"/>
</dbReference>
<comment type="caution">
    <text evidence="3">The sequence shown here is derived from an EMBL/GenBank/DDBJ whole genome shotgun (WGS) entry which is preliminary data.</text>
</comment>
<accession>A0ABR4ZWL8</accession>
<dbReference type="SUPFAM" id="SSF74650">
    <property type="entry name" value="Galactose mutarotase-like"/>
    <property type="match status" value="1"/>
</dbReference>
<name>A0ABR4ZWL8_9BACT</name>
<evidence type="ECO:0000256" key="1">
    <source>
        <dbReference type="ARBA" id="ARBA00004418"/>
    </source>
</evidence>
<dbReference type="Proteomes" id="UP000031594">
    <property type="component" value="Unassembled WGS sequence"/>
</dbReference>
<feature type="domain" description="Glucan biosynthesis periplasmic MdoG C-terminal" evidence="2">
    <location>
        <begin position="30"/>
        <end position="499"/>
    </location>
</feature>
<dbReference type="Gene3D" id="2.70.98.10">
    <property type="match status" value="1"/>
</dbReference>
<dbReference type="Pfam" id="PF04349">
    <property type="entry name" value="MdoG"/>
    <property type="match status" value="1"/>
</dbReference>
<dbReference type="PIRSF" id="PIRSF006281">
    <property type="entry name" value="MdoG"/>
    <property type="match status" value="1"/>
</dbReference>
<organism evidence="3 4">
    <name type="scientific">Methylacidiphilum kamchatkense Kam1</name>
    <dbReference type="NCBI Taxonomy" id="1202785"/>
    <lineage>
        <taxon>Bacteria</taxon>
        <taxon>Pseudomonadati</taxon>
        <taxon>Verrucomicrobiota</taxon>
        <taxon>Methylacidiphilae</taxon>
        <taxon>Methylacidiphilales</taxon>
        <taxon>Methylacidiphilaceae</taxon>
        <taxon>Methylacidiphilum (ex Ratnadevi et al. 2023)</taxon>
    </lineage>
</organism>
<proteinExistence type="predicted"/>
<sequence length="504" mass="57784">MKGWIGIIFFYLTFLFFFPLEGFSQPNFWEEIKTKARGLSNLPFREPRSRLPSWLEKLSYGQWEAIRFDANNSLWREEKLPFEIQFYHLGSIFRVPVTIFEVVHEQEKKIEFLEKSFFYGPSIEKKPIERDIGFAGFSVYSTDWQKKEYCMIAKFLGACFFQGLTCGQIPGITARTIAINTALAEGEEFPFFREFWLVKPKKEDSELELYSIVDSPSITQACRFIILSEGFSTVCKIDTQLFFRSSPKKIGIAPLSAMFEYGENGPKVLSDYRPQVHEADGLLIESATGDWTWSPLENPSRLVVKEIAKGQLLGFGLVQRNRLYDHYQDIHRSFQDMPSAWVQLNSGFLEDGEVELVEVPLKDDLNKNILLFWTPSKTPFAGQSLSFSYSVCWLKGEVPAEGKLGKVISARVDRTKTSQGKTAMLLSFKGELLEENAALGFNPVVHVLSGGELLYATVGWEAQEKTALLEVQIQENGREPLRVEGWLENTGKKLTERWYQELFK</sequence>
<dbReference type="InterPro" id="IPR014438">
    <property type="entry name" value="Glucan_biosyn_MdoG/MdoD"/>
</dbReference>
<dbReference type="PANTHER" id="PTHR30504:SF2">
    <property type="entry name" value="GLUCANS BIOSYNTHESIS PROTEIN G"/>
    <property type="match status" value="1"/>
</dbReference>
<evidence type="ECO:0000259" key="2">
    <source>
        <dbReference type="Pfam" id="PF04349"/>
    </source>
</evidence>
<gene>
    <name evidence="3" type="ORF">A946_04080</name>
</gene>
<comment type="subcellular location">
    <subcellularLocation>
        <location evidence="1">Periplasm</location>
    </subcellularLocation>
</comment>